<accession>A0A843UE08</accession>
<organism evidence="1 2">
    <name type="scientific">Colocasia esculenta</name>
    <name type="common">Wild taro</name>
    <name type="synonym">Arum esculentum</name>
    <dbReference type="NCBI Taxonomy" id="4460"/>
    <lineage>
        <taxon>Eukaryota</taxon>
        <taxon>Viridiplantae</taxon>
        <taxon>Streptophyta</taxon>
        <taxon>Embryophyta</taxon>
        <taxon>Tracheophyta</taxon>
        <taxon>Spermatophyta</taxon>
        <taxon>Magnoliopsida</taxon>
        <taxon>Liliopsida</taxon>
        <taxon>Araceae</taxon>
        <taxon>Aroideae</taxon>
        <taxon>Colocasieae</taxon>
        <taxon>Colocasia</taxon>
    </lineage>
</organism>
<dbReference type="AlphaFoldDB" id="A0A843UE08"/>
<dbReference type="EMBL" id="NMUH01000734">
    <property type="protein sequence ID" value="MQL84022.1"/>
    <property type="molecule type" value="Genomic_DNA"/>
</dbReference>
<evidence type="ECO:0000313" key="2">
    <source>
        <dbReference type="Proteomes" id="UP000652761"/>
    </source>
</evidence>
<gene>
    <name evidence="1" type="ORF">Taro_016522</name>
</gene>
<name>A0A843UE08_COLES</name>
<keyword evidence="2" id="KW-1185">Reference proteome</keyword>
<protein>
    <submittedName>
        <fullName evidence="1">Uncharacterized protein</fullName>
    </submittedName>
</protein>
<comment type="caution">
    <text evidence="1">The sequence shown here is derived from an EMBL/GenBank/DDBJ whole genome shotgun (WGS) entry which is preliminary data.</text>
</comment>
<sequence length="239" mass="26861">MKNLSAHIDEEMSALKKEFKTLHRHGGTTGSSSSSPPISADFSVLQATMSKNSERMEHLLHTRLNNPSSDEVQLDFYGEKIDGYLDYLAAHSSSSSSILLMDFFDDGQTFIAKVVSTHLLLVSTQCFKAKAECCRNGEVVSTLDQVDTLRKLCDLKSLLDTWHSRDLVDRPWIICPRPPRVLLDILGINTLLIGHPTTRGPPRAFQKSFWRQREPSSLFLLPLCSFTPIHTSSSTRREV</sequence>
<evidence type="ECO:0000313" key="1">
    <source>
        <dbReference type="EMBL" id="MQL84022.1"/>
    </source>
</evidence>
<dbReference type="Proteomes" id="UP000652761">
    <property type="component" value="Unassembled WGS sequence"/>
</dbReference>
<proteinExistence type="predicted"/>
<reference evidence="1" key="1">
    <citation type="submission" date="2017-07" db="EMBL/GenBank/DDBJ databases">
        <title>Taro Niue Genome Assembly and Annotation.</title>
        <authorList>
            <person name="Atibalentja N."/>
            <person name="Keating K."/>
            <person name="Fields C.J."/>
        </authorList>
    </citation>
    <scope>NUCLEOTIDE SEQUENCE</scope>
    <source>
        <strain evidence="1">Niue_2</strain>
        <tissue evidence="1">Leaf</tissue>
    </source>
</reference>